<organism evidence="1 2">
    <name type="scientific">Candidatus Eisenbergiella intestinigallinarum</name>
    <dbReference type="NCBI Taxonomy" id="2838549"/>
    <lineage>
        <taxon>Bacteria</taxon>
        <taxon>Bacillati</taxon>
        <taxon>Bacillota</taxon>
        <taxon>Clostridia</taxon>
        <taxon>Lachnospirales</taxon>
        <taxon>Lachnospiraceae</taxon>
        <taxon>Eisenbergiella</taxon>
    </lineage>
</organism>
<sequence length="136" mass="15397">MNELDQEIRQKLPECADAHVRKTGFAGKQPTEMRKPVSDFFICHESGFPSDEKIVTEGKWEVNSKRNFCGIICYSSAFGRTVTASGHSKRSTIGRVPRQAGCFQPFCFRTVCAVNAQTWLSSNNNFTFLRLYLSFV</sequence>
<evidence type="ECO:0000313" key="1">
    <source>
        <dbReference type="EMBL" id="HJC86771.1"/>
    </source>
</evidence>
<comment type="caution">
    <text evidence="1">The sequence shown here is derived from an EMBL/GenBank/DDBJ whole genome shotgun (WGS) entry which is preliminary data.</text>
</comment>
<reference evidence="1" key="1">
    <citation type="journal article" date="2021" name="PeerJ">
        <title>Extensive microbial diversity within the chicken gut microbiome revealed by metagenomics and culture.</title>
        <authorList>
            <person name="Gilroy R."/>
            <person name="Ravi A."/>
            <person name="Getino M."/>
            <person name="Pursley I."/>
            <person name="Horton D.L."/>
            <person name="Alikhan N.F."/>
            <person name="Baker D."/>
            <person name="Gharbi K."/>
            <person name="Hall N."/>
            <person name="Watson M."/>
            <person name="Adriaenssens E.M."/>
            <person name="Foster-Nyarko E."/>
            <person name="Jarju S."/>
            <person name="Secka A."/>
            <person name="Antonio M."/>
            <person name="Oren A."/>
            <person name="Chaudhuri R.R."/>
            <person name="La Ragione R."/>
            <person name="Hildebrand F."/>
            <person name="Pallen M.J."/>
        </authorList>
    </citation>
    <scope>NUCLEOTIDE SEQUENCE</scope>
    <source>
        <strain evidence="1">ChiBcec1-1630</strain>
    </source>
</reference>
<accession>A0A9D2TQF4</accession>
<dbReference type="EMBL" id="DWVS01000042">
    <property type="protein sequence ID" value="HJC86771.1"/>
    <property type="molecule type" value="Genomic_DNA"/>
</dbReference>
<reference evidence="1" key="2">
    <citation type="submission" date="2021-04" db="EMBL/GenBank/DDBJ databases">
        <authorList>
            <person name="Gilroy R."/>
        </authorList>
    </citation>
    <scope>NUCLEOTIDE SEQUENCE</scope>
    <source>
        <strain evidence="1">ChiBcec1-1630</strain>
    </source>
</reference>
<gene>
    <name evidence="1" type="ORF">H9926_01985</name>
</gene>
<proteinExistence type="predicted"/>
<protein>
    <submittedName>
        <fullName evidence="1">Uncharacterized protein</fullName>
    </submittedName>
</protein>
<evidence type="ECO:0000313" key="2">
    <source>
        <dbReference type="Proteomes" id="UP000823922"/>
    </source>
</evidence>
<name>A0A9D2TQF4_9FIRM</name>
<dbReference type="Proteomes" id="UP000823922">
    <property type="component" value="Unassembled WGS sequence"/>
</dbReference>
<dbReference type="AlphaFoldDB" id="A0A9D2TQF4"/>